<gene>
    <name evidence="1" type="ORF">ACFQE5_01820</name>
</gene>
<protein>
    <submittedName>
        <fullName evidence="1">Uncharacterized protein</fullName>
    </submittedName>
</protein>
<proteinExistence type="predicted"/>
<dbReference type="RefSeq" id="WP_379582014.1">
    <property type="nucleotide sequence ID" value="NZ_JBHSQW010000002.1"/>
</dbReference>
<comment type="caution">
    <text evidence="1">The sequence shown here is derived from an EMBL/GenBank/DDBJ whole genome shotgun (WGS) entry which is preliminary data.</text>
</comment>
<keyword evidence="2" id="KW-1185">Reference proteome</keyword>
<evidence type="ECO:0000313" key="1">
    <source>
        <dbReference type="EMBL" id="MFC5992945.1"/>
    </source>
</evidence>
<organism evidence="1 2">
    <name type="scientific">Pseudonocardia hispaniensis</name>
    <dbReference type="NCBI Taxonomy" id="904933"/>
    <lineage>
        <taxon>Bacteria</taxon>
        <taxon>Bacillati</taxon>
        <taxon>Actinomycetota</taxon>
        <taxon>Actinomycetes</taxon>
        <taxon>Pseudonocardiales</taxon>
        <taxon>Pseudonocardiaceae</taxon>
        <taxon>Pseudonocardia</taxon>
    </lineage>
</organism>
<accession>A0ABW1IXB2</accession>
<evidence type="ECO:0000313" key="2">
    <source>
        <dbReference type="Proteomes" id="UP001596302"/>
    </source>
</evidence>
<name>A0ABW1IXB2_9PSEU</name>
<dbReference type="EMBL" id="JBHSQW010000002">
    <property type="protein sequence ID" value="MFC5992945.1"/>
    <property type="molecule type" value="Genomic_DNA"/>
</dbReference>
<sequence length="176" mass="18345">MDALADVYQLRDLTGMPWANETAAAQSLASASGMVRAYCEWPIAPTYTETVTLDSDGGQILHLPCLHVTAVTAVTVLGVTLATSDYRWSRAGMLFRAVGWPDGLATVEVTFTGGYDASPAEVVAVVCSLAGRGAAPAGVASMTVGPETVTYARSRDGVGLATSEQAVLDRYRIGQA</sequence>
<dbReference type="Proteomes" id="UP001596302">
    <property type="component" value="Unassembled WGS sequence"/>
</dbReference>
<reference evidence="2" key="1">
    <citation type="journal article" date="2019" name="Int. J. Syst. Evol. Microbiol.">
        <title>The Global Catalogue of Microorganisms (GCM) 10K type strain sequencing project: providing services to taxonomists for standard genome sequencing and annotation.</title>
        <authorList>
            <consortium name="The Broad Institute Genomics Platform"/>
            <consortium name="The Broad Institute Genome Sequencing Center for Infectious Disease"/>
            <person name="Wu L."/>
            <person name="Ma J."/>
        </authorList>
    </citation>
    <scope>NUCLEOTIDE SEQUENCE [LARGE SCALE GENOMIC DNA]</scope>
    <source>
        <strain evidence="2">CCM 8391</strain>
    </source>
</reference>